<feature type="transmembrane region" description="Helical" evidence="5">
    <location>
        <begin position="138"/>
        <end position="157"/>
    </location>
</feature>
<name>A0A0N4T1U5_BRUPA</name>
<feature type="transmembrane region" description="Helical" evidence="5">
    <location>
        <begin position="724"/>
        <end position="743"/>
    </location>
</feature>
<reference evidence="8" key="1">
    <citation type="submission" date="2017-02" db="UniProtKB">
        <authorList>
            <consortium name="WormBaseParasite"/>
        </authorList>
    </citation>
    <scope>IDENTIFICATION</scope>
</reference>
<keyword evidence="2 5" id="KW-0812">Transmembrane</keyword>
<evidence type="ECO:0000256" key="3">
    <source>
        <dbReference type="ARBA" id="ARBA00022989"/>
    </source>
</evidence>
<feature type="transmembrane region" description="Helical" evidence="5">
    <location>
        <begin position="169"/>
        <end position="202"/>
    </location>
</feature>
<dbReference type="PANTHER" id="PTHR43243:SF20">
    <property type="entry name" value="CATIONIC AMINO ACID TRANSPORTER 3"/>
    <property type="match status" value="1"/>
</dbReference>
<dbReference type="GO" id="GO:0015171">
    <property type="term" value="F:amino acid transmembrane transporter activity"/>
    <property type="evidence" value="ECO:0007669"/>
    <property type="project" value="TreeGrafter"/>
</dbReference>
<dbReference type="Pfam" id="PF13520">
    <property type="entry name" value="AA_permease_2"/>
    <property type="match status" value="1"/>
</dbReference>
<protein>
    <submittedName>
        <fullName evidence="8">AA_permease domain-containing protein</fullName>
    </submittedName>
</protein>
<organism evidence="8">
    <name type="scientific">Brugia pahangi</name>
    <name type="common">Filarial nematode worm</name>
    <dbReference type="NCBI Taxonomy" id="6280"/>
    <lineage>
        <taxon>Eukaryota</taxon>
        <taxon>Metazoa</taxon>
        <taxon>Ecdysozoa</taxon>
        <taxon>Nematoda</taxon>
        <taxon>Chromadorea</taxon>
        <taxon>Rhabditida</taxon>
        <taxon>Spirurina</taxon>
        <taxon>Spiruromorpha</taxon>
        <taxon>Filarioidea</taxon>
        <taxon>Onchocercidae</taxon>
        <taxon>Brugia</taxon>
    </lineage>
</organism>
<evidence type="ECO:0000313" key="7">
    <source>
        <dbReference type="Proteomes" id="UP000278627"/>
    </source>
</evidence>
<accession>A0A0N4T1U5</accession>
<evidence type="ECO:0000256" key="1">
    <source>
        <dbReference type="ARBA" id="ARBA00004141"/>
    </source>
</evidence>
<dbReference type="STRING" id="6280.A0A0N4T1U5"/>
<dbReference type="EMBL" id="UZAD01000251">
    <property type="protein sequence ID" value="VDN83308.1"/>
    <property type="molecule type" value="Genomic_DNA"/>
</dbReference>
<evidence type="ECO:0000256" key="4">
    <source>
        <dbReference type="ARBA" id="ARBA00023136"/>
    </source>
</evidence>
<proteinExistence type="predicted"/>
<dbReference type="GO" id="GO:0005886">
    <property type="term" value="C:plasma membrane"/>
    <property type="evidence" value="ECO:0007669"/>
    <property type="project" value="TreeGrafter"/>
</dbReference>
<dbReference type="Gene3D" id="1.20.1740.10">
    <property type="entry name" value="Amino acid/polyamine transporter I"/>
    <property type="match status" value="1"/>
</dbReference>
<keyword evidence="4 5" id="KW-0472">Membrane</keyword>
<keyword evidence="3 5" id="KW-1133">Transmembrane helix</keyword>
<evidence type="ECO:0000313" key="6">
    <source>
        <dbReference type="EMBL" id="VDN83308.1"/>
    </source>
</evidence>
<feature type="transmembrane region" description="Helical" evidence="5">
    <location>
        <begin position="433"/>
        <end position="453"/>
    </location>
</feature>
<dbReference type="WBParaSite" id="BPAG_0000215201-mRNA-1">
    <property type="protein sequence ID" value="BPAG_0000215201-mRNA-1"/>
    <property type="gene ID" value="BPAG_0000215201"/>
</dbReference>
<feature type="transmembrane region" description="Helical" evidence="5">
    <location>
        <begin position="304"/>
        <end position="324"/>
    </location>
</feature>
<evidence type="ECO:0000256" key="2">
    <source>
        <dbReference type="ARBA" id="ARBA00022692"/>
    </source>
</evidence>
<sequence length="848" mass="95670">MLTDSARSGALCIKGKAFDMKSKTHETVERLFLLGQFLMVVFFYYASSLKILGYQLERTWDVDDMVGICDEVNFNRMAYGRIASLNRYKTVGNEFLEHSEWIRKLRTPSLIGIASVLTIPFGIFIITPYVVMNISGPSALLSLLIAFIIMFLSGMHMNELMCSMPKSCLLYNFTYVSFGEIAAFLVGWISLLDFTICIVIVAKNWSSHMNLLFHGLFNKHFTVEMSYHLDSIFATKIDFFAVLAIFCSSIVLCCSIRVLATVSIIMVTICALATNSTAFVGFYFADPNNWLAAGFFKNGPIGVIKGASNYLCAYIGIETFSFLLEETKNPRKRLPFIMPFIITALTLVMFLTTMVITLATDISKYPDDMLFPNIFDKLEIPSAKYVMTIGSVCGLSGTMLAIFVPATRILTSLCGDSLLPLSLLAHTSKKRGVPYYAVLLCALLSSSMLLLNVSKLFEIIAFSTPLRLIMLGCLIYDQRYNPNVVGLFRETAFYRGIHRNRYNRHKTKSSNIFTDDGDSCSVTVSGWSTDDENSEMISSCEILRNIIIQQEVQCQQEVCENWMDKISSINENLGLLLNEEDEENEADQKLSERNLAKNSLTGLRYSTFNNLLAENLMEKTTKFYDDRKRLSMSSQDTYDFGHNCIRSPCSSCFSETEINKRKFHIFEHDIPKMPYWNKYPGSVSGSQDFDKTDHKRSMRTLFLFILSSVIIGLLILKTESSLTKPYLTLPMLLACITLVYLMINTARQTVNPVNNERSCKTPAFPHLTLLVIFLAILVACTTDCITVVGFIAWIITGMILYVLYGYKYSKEGRAPFNGLIIGNSLIKDNSSTRIMNNTSNHQFSVIML</sequence>
<feature type="transmembrane region" description="Helical" evidence="5">
    <location>
        <begin position="385"/>
        <end position="404"/>
    </location>
</feature>
<dbReference type="AlphaFoldDB" id="A0A0N4T1U5"/>
<feature type="transmembrane region" description="Helical" evidence="5">
    <location>
        <begin position="785"/>
        <end position="804"/>
    </location>
</feature>
<gene>
    <name evidence="6" type="ORF">BPAG_LOCUS2122</name>
</gene>
<feature type="transmembrane region" description="Helical" evidence="5">
    <location>
        <begin position="31"/>
        <end position="52"/>
    </location>
</feature>
<comment type="subcellular location">
    <subcellularLocation>
        <location evidence="1">Membrane</location>
        <topology evidence="1">Multi-pass membrane protein</topology>
    </subcellularLocation>
</comment>
<feature type="transmembrane region" description="Helical" evidence="5">
    <location>
        <begin position="264"/>
        <end position="284"/>
    </location>
</feature>
<dbReference type="InterPro" id="IPR002293">
    <property type="entry name" value="AA/rel_permease1"/>
</dbReference>
<feature type="transmembrane region" description="Helical" evidence="5">
    <location>
        <begin position="763"/>
        <end position="779"/>
    </location>
</feature>
<feature type="transmembrane region" description="Helical" evidence="5">
    <location>
        <begin position="336"/>
        <end position="359"/>
    </location>
</feature>
<evidence type="ECO:0000256" key="5">
    <source>
        <dbReference type="SAM" id="Phobius"/>
    </source>
</evidence>
<feature type="transmembrane region" description="Helical" evidence="5">
    <location>
        <begin position="701"/>
        <end position="718"/>
    </location>
</feature>
<feature type="transmembrane region" description="Helical" evidence="5">
    <location>
        <begin position="459"/>
        <end position="476"/>
    </location>
</feature>
<evidence type="ECO:0000313" key="8">
    <source>
        <dbReference type="WBParaSite" id="BPAG_0000215201-mRNA-1"/>
    </source>
</evidence>
<dbReference type="PANTHER" id="PTHR43243">
    <property type="entry name" value="INNER MEMBRANE TRANSPORTER YGJI-RELATED"/>
    <property type="match status" value="1"/>
</dbReference>
<keyword evidence="7" id="KW-1185">Reference proteome</keyword>
<feature type="transmembrane region" description="Helical" evidence="5">
    <location>
        <begin position="110"/>
        <end position="132"/>
    </location>
</feature>
<reference evidence="6 7" key="2">
    <citation type="submission" date="2018-11" db="EMBL/GenBank/DDBJ databases">
        <authorList>
            <consortium name="Pathogen Informatics"/>
        </authorList>
    </citation>
    <scope>NUCLEOTIDE SEQUENCE [LARGE SCALE GENOMIC DNA]</scope>
</reference>
<dbReference type="Proteomes" id="UP000278627">
    <property type="component" value="Unassembled WGS sequence"/>
</dbReference>
<feature type="transmembrane region" description="Helical" evidence="5">
    <location>
        <begin position="239"/>
        <end position="259"/>
    </location>
</feature>